<name>A0A1V4SX10_9CLOT</name>
<proteinExistence type="predicted"/>
<dbReference type="EMBL" id="LTAY01000026">
    <property type="protein sequence ID" value="OPX49051.1"/>
    <property type="molecule type" value="Genomic_DNA"/>
</dbReference>
<evidence type="ECO:0000313" key="1">
    <source>
        <dbReference type="EMBL" id="OPX49051.1"/>
    </source>
</evidence>
<comment type="caution">
    <text evidence="1">The sequence shown here is derived from an EMBL/GenBank/DDBJ whole genome shotgun (WGS) entry which is preliminary data.</text>
</comment>
<dbReference type="AlphaFoldDB" id="A0A1V4SX10"/>
<organism evidence="1 2">
    <name type="scientific">Clostridium thermobutyricum DSM 4928</name>
    <dbReference type="NCBI Taxonomy" id="1121339"/>
    <lineage>
        <taxon>Bacteria</taxon>
        <taxon>Bacillati</taxon>
        <taxon>Bacillota</taxon>
        <taxon>Clostridia</taxon>
        <taxon>Eubacteriales</taxon>
        <taxon>Clostridiaceae</taxon>
        <taxon>Clostridium</taxon>
    </lineage>
</organism>
<dbReference type="OrthoDB" id="1934444at2"/>
<gene>
    <name evidence="1" type="ORF">CLTHE_07980</name>
</gene>
<dbReference type="InterPro" id="IPR036209">
    <property type="entry name" value="YwmB-like_sf"/>
</dbReference>
<evidence type="ECO:0000313" key="2">
    <source>
        <dbReference type="Proteomes" id="UP000191448"/>
    </source>
</evidence>
<dbReference type="SUPFAM" id="SSF143842">
    <property type="entry name" value="YwmB-like"/>
    <property type="match status" value="1"/>
</dbReference>
<accession>A0A1V4SX10</accession>
<protein>
    <submittedName>
        <fullName evidence="1">Uncharacterized protein</fullName>
    </submittedName>
</protein>
<dbReference type="Proteomes" id="UP000191448">
    <property type="component" value="Unassembled WGS sequence"/>
</dbReference>
<reference evidence="1 2" key="1">
    <citation type="submission" date="2016-02" db="EMBL/GenBank/DDBJ databases">
        <title>Genome sequence of Clostridium thermobutyricum DSM 4928.</title>
        <authorList>
            <person name="Poehlein A."/>
            <person name="Daniel R."/>
        </authorList>
    </citation>
    <scope>NUCLEOTIDE SEQUENCE [LARGE SCALE GENOMIC DNA]</scope>
    <source>
        <strain evidence="1 2">DSM 4928</strain>
    </source>
</reference>
<dbReference type="RefSeq" id="WP_080022105.1">
    <property type="nucleotide sequence ID" value="NZ_LTAY01000026.1"/>
</dbReference>
<sequence length="200" mass="23116">MLKKVIILLLVVLSIVGLGGYKEDSYYIVKKETMNETEFIENGVRLEYISNLTVEEEKEKIKEILGSNYNINEQNNNLYLYGKIHIEIRVWQEGSMVYVCSTVINKDKNILTEDIKEELNKIIDKHSSKYEYFEFYKGSFNGNIDEILKKIESKNAKILKIENGYTGNIKLGKENVNFGLVNYDTGLQLIIGTPVIFTTY</sequence>